<dbReference type="SMART" id="SM00505">
    <property type="entry name" value="Knot1"/>
    <property type="match status" value="1"/>
</dbReference>
<feature type="domain" description="Knottins-like" evidence="3">
    <location>
        <begin position="32"/>
        <end position="77"/>
    </location>
</feature>
<sequence>MKFMNASVCSLLLLVLFLFASTTIMPVAEAKVCVYPSRYFHLLCLRDKSCADTCTREGFGGGYCHGVRLRCMCTKRC</sequence>
<dbReference type="EMBL" id="MN812871">
    <property type="protein sequence ID" value="QLH55390.1"/>
    <property type="molecule type" value="Genomic_DNA"/>
</dbReference>
<proteinExistence type="predicted"/>
<name>A0A7D5NJX8_ALLCE</name>
<keyword evidence="2" id="KW-0732">Signal</keyword>
<dbReference type="PANTHER" id="PTHR33147:SF39">
    <property type="entry name" value="DRO1 PROTEIN-RELATED"/>
    <property type="match status" value="1"/>
</dbReference>
<feature type="signal peptide" evidence="2">
    <location>
        <begin position="1"/>
        <end position="30"/>
    </location>
</feature>
<dbReference type="GO" id="GO:0006952">
    <property type="term" value="P:defense response"/>
    <property type="evidence" value="ECO:0007669"/>
    <property type="project" value="InterPro"/>
</dbReference>
<dbReference type="Pfam" id="PF00304">
    <property type="entry name" value="Gamma-thionin"/>
    <property type="match status" value="1"/>
</dbReference>
<dbReference type="CDD" id="cd00107">
    <property type="entry name" value="Knot1"/>
    <property type="match status" value="1"/>
</dbReference>
<keyword evidence="1" id="KW-1015">Disulfide bond</keyword>
<organism evidence="4">
    <name type="scientific">Allium cepa</name>
    <name type="common">Onion</name>
    <dbReference type="NCBI Taxonomy" id="4679"/>
    <lineage>
        <taxon>Eukaryota</taxon>
        <taxon>Viridiplantae</taxon>
        <taxon>Streptophyta</taxon>
        <taxon>Embryophyta</taxon>
        <taxon>Tracheophyta</taxon>
        <taxon>Spermatophyta</taxon>
        <taxon>Magnoliopsida</taxon>
        <taxon>Liliopsida</taxon>
        <taxon>Asparagales</taxon>
        <taxon>Amaryllidaceae</taxon>
        <taxon>Allioideae</taxon>
        <taxon>Allieae</taxon>
        <taxon>Allium</taxon>
    </lineage>
</organism>
<dbReference type="PANTHER" id="PTHR33147">
    <property type="entry name" value="DEFENSIN-LIKE PROTEIN 1"/>
    <property type="match status" value="1"/>
</dbReference>
<dbReference type="InterPro" id="IPR003614">
    <property type="entry name" value="Knottins"/>
</dbReference>
<feature type="chain" id="PRO_5028399432" evidence="2">
    <location>
        <begin position="31"/>
        <end position="77"/>
    </location>
</feature>
<accession>A0A7D5NJX8</accession>
<evidence type="ECO:0000313" key="4">
    <source>
        <dbReference type="EMBL" id="QLH55390.1"/>
    </source>
</evidence>
<dbReference type="InterPro" id="IPR036574">
    <property type="entry name" value="Scorpion_toxin-like_sf"/>
</dbReference>
<evidence type="ECO:0000259" key="3">
    <source>
        <dbReference type="SMART" id="SM00505"/>
    </source>
</evidence>
<dbReference type="SUPFAM" id="SSF57095">
    <property type="entry name" value="Scorpion toxin-like"/>
    <property type="match status" value="1"/>
</dbReference>
<evidence type="ECO:0000256" key="2">
    <source>
        <dbReference type="SAM" id="SignalP"/>
    </source>
</evidence>
<evidence type="ECO:0000256" key="1">
    <source>
        <dbReference type="ARBA" id="ARBA00023157"/>
    </source>
</evidence>
<reference evidence="4" key="1">
    <citation type="submission" date="2019-12" db="EMBL/GenBank/DDBJ databases">
        <title>Molecular cloning and characterization of defensin genes from Allium cepa.</title>
        <authorList>
            <person name="Boroun H."/>
            <person name="Siahpoosh A."/>
            <person name="Mohammadi M."/>
            <person name="Sohrabi S.M."/>
            <person name="Ghasemian Yadegari J."/>
        </authorList>
    </citation>
    <scope>NUCLEOTIDE SEQUENCE</scope>
</reference>
<dbReference type="AlphaFoldDB" id="A0A7D5NJX8"/>
<protein>
    <submittedName>
        <fullName evidence="4">Defensin 5</fullName>
    </submittedName>
</protein>
<dbReference type="Gene3D" id="3.30.30.10">
    <property type="entry name" value="Knottin, scorpion toxin-like"/>
    <property type="match status" value="1"/>
</dbReference>